<proteinExistence type="predicted"/>
<comment type="caution">
    <text evidence="1">The sequence shown here is derived from an EMBL/GenBank/DDBJ whole genome shotgun (WGS) entry which is preliminary data.</text>
</comment>
<organism evidence="1 2">
    <name type="scientific">Novipirellula rosea</name>
    <dbReference type="NCBI Taxonomy" id="1031540"/>
    <lineage>
        <taxon>Bacteria</taxon>
        <taxon>Pseudomonadati</taxon>
        <taxon>Planctomycetota</taxon>
        <taxon>Planctomycetia</taxon>
        <taxon>Pirellulales</taxon>
        <taxon>Pirellulaceae</taxon>
        <taxon>Novipirellula</taxon>
    </lineage>
</organism>
<dbReference type="Proteomes" id="UP001500840">
    <property type="component" value="Unassembled WGS sequence"/>
</dbReference>
<protein>
    <submittedName>
        <fullName evidence="1">Uncharacterized protein</fullName>
    </submittedName>
</protein>
<sequence>MNWTKKQIETWLTPSERTLVDHRGNAIVLEQTQLFWEQYDFLIDHGHFTEAELIQFGHDTVEEFGLPFSLGIQDGVGHLFDSLSDESS</sequence>
<accession>A0ABP8NAH4</accession>
<keyword evidence="2" id="KW-1185">Reference proteome</keyword>
<name>A0ABP8NAH4_9BACT</name>
<reference evidence="2" key="1">
    <citation type="journal article" date="2019" name="Int. J. Syst. Evol. Microbiol.">
        <title>The Global Catalogue of Microorganisms (GCM) 10K type strain sequencing project: providing services to taxonomists for standard genome sequencing and annotation.</title>
        <authorList>
            <consortium name="The Broad Institute Genomics Platform"/>
            <consortium name="The Broad Institute Genome Sequencing Center for Infectious Disease"/>
            <person name="Wu L."/>
            <person name="Ma J."/>
        </authorList>
    </citation>
    <scope>NUCLEOTIDE SEQUENCE [LARGE SCALE GENOMIC DNA]</scope>
    <source>
        <strain evidence="2">JCM 17759</strain>
    </source>
</reference>
<dbReference type="EMBL" id="BAABGA010000067">
    <property type="protein sequence ID" value="GAA4464081.1"/>
    <property type="molecule type" value="Genomic_DNA"/>
</dbReference>
<gene>
    <name evidence="1" type="ORF">GCM10023156_50190</name>
</gene>
<dbReference type="RefSeq" id="WP_345326556.1">
    <property type="nucleotide sequence ID" value="NZ_BAABGA010000067.1"/>
</dbReference>
<evidence type="ECO:0000313" key="2">
    <source>
        <dbReference type="Proteomes" id="UP001500840"/>
    </source>
</evidence>
<evidence type="ECO:0000313" key="1">
    <source>
        <dbReference type="EMBL" id="GAA4464081.1"/>
    </source>
</evidence>